<dbReference type="AlphaFoldDB" id="A0A2P2BSS7"/>
<evidence type="ECO:0000313" key="6">
    <source>
        <dbReference type="Proteomes" id="UP000245695"/>
    </source>
</evidence>
<keyword evidence="2" id="KW-0238">DNA-binding</keyword>
<sequence>MEIELVNKYKMEINKDFRKYAENALKDYDFAISNLRYLLLIERRSGISLNEIAIELNIDKAMVTRGIKKLVELGYVNKEQDKIDTRVYRLTLSKKGEEALGSLSGIFKEWFDKVTHDFDEEEKDIYMKLIKKVYENRVYK</sequence>
<name>A0A2P2BSS7_9FIRM</name>
<dbReference type="PANTHER" id="PTHR42756">
    <property type="entry name" value="TRANSCRIPTIONAL REGULATOR, MARR"/>
    <property type="match status" value="1"/>
</dbReference>
<dbReference type="InterPro" id="IPR000835">
    <property type="entry name" value="HTH_MarR-typ"/>
</dbReference>
<feature type="domain" description="HTH marR-type" evidence="4">
    <location>
        <begin position="1"/>
        <end position="135"/>
    </location>
</feature>
<protein>
    <submittedName>
        <fullName evidence="5">Helix_turn_helix multiple antibiotic resistance protein</fullName>
    </submittedName>
</protein>
<evidence type="ECO:0000256" key="2">
    <source>
        <dbReference type="ARBA" id="ARBA00023125"/>
    </source>
</evidence>
<reference evidence="5 6" key="1">
    <citation type="submission" date="2014-09" db="EMBL/GenBank/DDBJ databases">
        <authorList>
            <person name="Hornung B.V."/>
        </authorList>
    </citation>
    <scope>NUCLEOTIDE SEQUENCE [LARGE SCALE GENOMIC DNA]</scope>
    <source>
        <strain evidence="5 6">FRIFI</strain>
    </source>
</reference>
<dbReference type="EMBL" id="LN650648">
    <property type="protein sequence ID" value="CEI73398.1"/>
    <property type="molecule type" value="Genomic_DNA"/>
</dbReference>
<dbReference type="GO" id="GO:0003677">
    <property type="term" value="F:DNA binding"/>
    <property type="evidence" value="ECO:0007669"/>
    <property type="project" value="UniProtKB-KW"/>
</dbReference>
<keyword evidence="3" id="KW-0804">Transcription</keyword>
<proteinExistence type="predicted"/>
<keyword evidence="1" id="KW-0805">Transcription regulation</keyword>
<dbReference type="SMART" id="SM00347">
    <property type="entry name" value="HTH_MARR"/>
    <property type="match status" value="1"/>
</dbReference>
<keyword evidence="6" id="KW-1185">Reference proteome</keyword>
<dbReference type="SUPFAM" id="SSF46785">
    <property type="entry name" value="Winged helix' DNA-binding domain"/>
    <property type="match status" value="1"/>
</dbReference>
<evidence type="ECO:0000313" key="5">
    <source>
        <dbReference type="EMBL" id="CEI73398.1"/>
    </source>
</evidence>
<dbReference type="InterPro" id="IPR036388">
    <property type="entry name" value="WH-like_DNA-bd_sf"/>
</dbReference>
<dbReference type="InterPro" id="IPR036390">
    <property type="entry name" value="WH_DNA-bd_sf"/>
</dbReference>
<dbReference type="PANTHER" id="PTHR42756:SF1">
    <property type="entry name" value="TRANSCRIPTIONAL REPRESSOR OF EMRAB OPERON"/>
    <property type="match status" value="1"/>
</dbReference>
<dbReference type="InterPro" id="IPR011991">
    <property type="entry name" value="ArsR-like_HTH"/>
</dbReference>
<dbReference type="Proteomes" id="UP000245695">
    <property type="component" value="Chromosome 1"/>
</dbReference>
<dbReference type="Pfam" id="PF01047">
    <property type="entry name" value="MarR"/>
    <property type="match status" value="1"/>
</dbReference>
<evidence type="ECO:0000256" key="3">
    <source>
        <dbReference type="ARBA" id="ARBA00023163"/>
    </source>
</evidence>
<dbReference type="GO" id="GO:0003700">
    <property type="term" value="F:DNA-binding transcription factor activity"/>
    <property type="evidence" value="ECO:0007669"/>
    <property type="project" value="InterPro"/>
</dbReference>
<organism evidence="5 6">
    <name type="scientific">Romboutsia hominis</name>
    <dbReference type="NCBI Taxonomy" id="1507512"/>
    <lineage>
        <taxon>Bacteria</taxon>
        <taxon>Bacillati</taxon>
        <taxon>Bacillota</taxon>
        <taxon>Clostridia</taxon>
        <taxon>Peptostreptococcales</taxon>
        <taxon>Peptostreptococcaceae</taxon>
        <taxon>Romboutsia</taxon>
    </lineage>
</organism>
<dbReference type="KEGG" id="rhom:FRIFI_1868"/>
<evidence type="ECO:0000259" key="4">
    <source>
        <dbReference type="PROSITE" id="PS50995"/>
    </source>
</evidence>
<accession>A0A2P2BSS7</accession>
<dbReference type="Gene3D" id="1.10.10.10">
    <property type="entry name" value="Winged helix-like DNA-binding domain superfamily/Winged helix DNA-binding domain"/>
    <property type="match status" value="1"/>
</dbReference>
<dbReference type="RefSeq" id="WP_092925032.1">
    <property type="nucleotide sequence ID" value="NZ_FJTZ01000012.1"/>
</dbReference>
<evidence type="ECO:0000256" key="1">
    <source>
        <dbReference type="ARBA" id="ARBA00023015"/>
    </source>
</evidence>
<dbReference type="CDD" id="cd00090">
    <property type="entry name" value="HTH_ARSR"/>
    <property type="match status" value="1"/>
</dbReference>
<dbReference type="PRINTS" id="PR00598">
    <property type="entry name" value="HTHMARR"/>
</dbReference>
<gene>
    <name evidence="5" type="ORF">FRIFI_1868</name>
</gene>
<dbReference type="PROSITE" id="PS50995">
    <property type="entry name" value="HTH_MARR_2"/>
    <property type="match status" value="1"/>
</dbReference>